<dbReference type="AlphaFoldDB" id="A0A366WQH2"/>
<organism evidence="4 5">
    <name type="scientific">Phaeobacter gallaeciensis</name>
    <dbReference type="NCBI Taxonomy" id="60890"/>
    <lineage>
        <taxon>Bacteria</taxon>
        <taxon>Pseudomonadati</taxon>
        <taxon>Pseudomonadota</taxon>
        <taxon>Alphaproteobacteria</taxon>
        <taxon>Rhodobacterales</taxon>
        <taxon>Roseobacteraceae</taxon>
        <taxon>Phaeobacter</taxon>
    </lineage>
</organism>
<feature type="compositionally biased region" description="Basic and acidic residues" evidence="1">
    <location>
        <begin position="75"/>
        <end position="98"/>
    </location>
</feature>
<dbReference type="SUPFAM" id="SSF47473">
    <property type="entry name" value="EF-hand"/>
    <property type="match status" value="1"/>
</dbReference>
<dbReference type="PROSITE" id="PS50222">
    <property type="entry name" value="EF_HAND_2"/>
    <property type="match status" value="2"/>
</dbReference>
<name>A0A366WQH2_9RHOB</name>
<evidence type="ECO:0000259" key="3">
    <source>
        <dbReference type="PROSITE" id="PS50222"/>
    </source>
</evidence>
<comment type="caution">
    <text evidence="4">The sequence shown here is derived from an EMBL/GenBank/DDBJ whole genome shotgun (WGS) entry which is preliminary data.</text>
</comment>
<evidence type="ECO:0000256" key="1">
    <source>
        <dbReference type="SAM" id="MobiDB-lite"/>
    </source>
</evidence>
<dbReference type="Proteomes" id="UP000252706">
    <property type="component" value="Unassembled WGS sequence"/>
</dbReference>
<feature type="domain" description="EF-hand" evidence="3">
    <location>
        <begin position="50"/>
        <end position="85"/>
    </location>
</feature>
<dbReference type="InterPro" id="IPR018247">
    <property type="entry name" value="EF_Hand_1_Ca_BS"/>
</dbReference>
<dbReference type="OrthoDB" id="5470953at2"/>
<feature type="compositionally biased region" description="Acidic residues" evidence="1">
    <location>
        <begin position="123"/>
        <end position="133"/>
    </location>
</feature>
<proteinExistence type="predicted"/>
<dbReference type="RefSeq" id="WP_113825037.1">
    <property type="nucleotide sequence ID" value="NZ_QOCE01000045.1"/>
</dbReference>
<evidence type="ECO:0000313" key="5">
    <source>
        <dbReference type="Proteomes" id="UP000252706"/>
    </source>
</evidence>
<gene>
    <name evidence="4" type="ORF">DS909_18530</name>
</gene>
<accession>A0A366WQH2</accession>
<evidence type="ECO:0000313" key="4">
    <source>
        <dbReference type="EMBL" id="RBW51686.1"/>
    </source>
</evidence>
<feature type="region of interest" description="Disordered" evidence="1">
    <location>
        <begin position="75"/>
        <end position="156"/>
    </location>
</feature>
<feature type="compositionally biased region" description="Basic residues" evidence="1">
    <location>
        <begin position="139"/>
        <end position="156"/>
    </location>
</feature>
<dbReference type="SMART" id="SM00054">
    <property type="entry name" value="EFh"/>
    <property type="match status" value="3"/>
</dbReference>
<dbReference type="EMBL" id="QOCE01000045">
    <property type="protein sequence ID" value="RBW51686.1"/>
    <property type="molecule type" value="Genomic_DNA"/>
</dbReference>
<dbReference type="GO" id="GO:0005509">
    <property type="term" value="F:calcium ion binding"/>
    <property type="evidence" value="ECO:0007669"/>
    <property type="project" value="InterPro"/>
</dbReference>
<evidence type="ECO:0000256" key="2">
    <source>
        <dbReference type="SAM" id="SignalP"/>
    </source>
</evidence>
<keyword evidence="2" id="KW-0732">Signal</keyword>
<dbReference type="PROSITE" id="PS00018">
    <property type="entry name" value="EF_HAND_1"/>
    <property type="match status" value="2"/>
</dbReference>
<protein>
    <submittedName>
        <fullName evidence="4">Calcium-binding protein</fullName>
    </submittedName>
</protein>
<feature type="signal peptide" evidence="2">
    <location>
        <begin position="1"/>
        <end position="24"/>
    </location>
</feature>
<dbReference type="Gene3D" id="1.10.238.10">
    <property type="entry name" value="EF-hand"/>
    <property type="match status" value="2"/>
</dbReference>
<dbReference type="InterPro" id="IPR011992">
    <property type="entry name" value="EF-hand-dom_pair"/>
</dbReference>
<feature type="domain" description="EF-hand" evidence="3">
    <location>
        <begin position="108"/>
        <end position="143"/>
    </location>
</feature>
<dbReference type="Pfam" id="PF13202">
    <property type="entry name" value="EF-hand_5"/>
    <property type="match status" value="3"/>
</dbReference>
<reference evidence="4 5" key="1">
    <citation type="submission" date="2018-07" db="EMBL/GenBank/DDBJ databases">
        <title>Modular assembly of carbohydrate-degrading microbial communities in the ocean.</title>
        <authorList>
            <person name="Enke T.N."/>
            <person name="Datta M.S."/>
            <person name="Schwartzman J.A."/>
            <person name="Cermak N."/>
            <person name="Schmitz D.A."/>
            <person name="Barrere J."/>
            <person name="Cordero O.X."/>
        </authorList>
    </citation>
    <scope>NUCLEOTIDE SEQUENCE [LARGE SCALE GENOMIC DNA]</scope>
    <source>
        <strain evidence="4 5">C3M10</strain>
    </source>
</reference>
<sequence>MKHAGIIAGIVLAASSIVATGALAKGPGHGPQVTFQELDADNNGEITKEEMQAHRKARFAKADANGDGKLSLEEMQAKAEERAKARAGKMMERHDANKDGFLSEDEMPKPRKAGKFFDRMDADDSGSISEEEFAEAKARMQKHGKWGKGKGSKNKN</sequence>
<dbReference type="InterPro" id="IPR002048">
    <property type="entry name" value="EF_hand_dom"/>
</dbReference>
<feature type="chain" id="PRO_5017082744" evidence="2">
    <location>
        <begin position="25"/>
        <end position="156"/>
    </location>
</feature>